<comment type="caution">
    <text evidence="8">The sequence shown here is derived from an EMBL/GenBank/DDBJ whole genome shotgun (WGS) entry which is preliminary data.</text>
</comment>
<evidence type="ECO:0000256" key="5">
    <source>
        <dbReference type="PIRSR" id="PIRSR602401-1"/>
    </source>
</evidence>
<keyword evidence="6" id="KW-0560">Oxidoreductase</keyword>
<feature type="binding site" description="axial binding residue" evidence="5">
    <location>
        <position position="450"/>
    </location>
    <ligand>
        <name>heme</name>
        <dbReference type="ChEBI" id="CHEBI:30413"/>
    </ligand>
    <ligandPart>
        <name>Fe</name>
        <dbReference type="ChEBI" id="CHEBI:18248"/>
    </ligandPart>
</feature>
<gene>
    <name evidence="8" type="ORF">JX265_013433</name>
</gene>
<dbReference type="PANTHER" id="PTHR24305">
    <property type="entry name" value="CYTOCHROME P450"/>
    <property type="match status" value="1"/>
</dbReference>
<dbReference type="Pfam" id="PF00067">
    <property type="entry name" value="p450"/>
    <property type="match status" value="1"/>
</dbReference>
<protein>
    <recommendedName>
        <fullName evidence="10">Cytochrome P450</fullName>
    </recommendedName>
</protein>
<sequence length="535" mass="60572">MAFFDILKCTALYTFYSVTFFAIGVFSYRLLLHPLRGYPGPFVAKISDAHNGFFAINKRLHIVTREDHIKYGSVMRHGPNKLVFNTVQALHDIYGNERFIKSHIYNATTQTPGVYNTFNVIDKDAHRSKLKIVGKVVNERGMRFFEPTMQEQINIFLRTLGESSSESSASPVNMTDNIRNLACDIIGLLAFGYPLELQTTATNHFMVKGMALANWLVNTRMQWFRIQQSRINDLLILLDTGVREQYKRLLERMIKGRLSEDKHIRHDLYSIASEANEDLANPGGSIRLSDIWAEAAAFFPAGAFSTSGALSALFFYLVRYPECYDRLASEIRSTFSNRAEIKSGPQLSSCLYLRACIDESLRISPPVPGTLWRERASSDNDPRPIIVEGHEIPKGIQVGVNSYALHHNDAYFPEPFRFMPERWLPSESSEEQRKIMNAAFSPFSIGYRTCAGKSMAYLESSLVIALTLWYFDFEAAPGKLAMVGGGTPGSLDGRAHTNEYQLYDTFNGAHDGPYLVFRPREDYIKDFRLRGQGSS</sequence>
<keyword evidence="7" id="KW-0472">Membrane</keyword>
<keyword evidence="7" id="KW-1133">Transmembrane helix</keyword>
<dbReference type="GO" id="GO:0020037">
    <property type="term" value="F:heme binding"/>
    <property type="evidence" value="ECO:0007669"/>
    <property type="project" value="InterPro"/>
</dbReference>
<dbReference type="InterPro" id="IPR017972">
    <property type="entry name" value="Cyt_P450_CS"/>
</dbReference>
<evidence type="ECO:0000256" key="1">
    <source>
        <dbReference type="ARBA" id="ARBA00001971"/>
    </source>
</evidence>
<dbReference type="SUPFAM" id="SSF48264">
    <property type="entry name" value="Cytochrome P450"/>
    <property type="match status" value="1"/>
</dbReference>
<dbReference type="InterPro" id="IPR001128">
    <property type="entry name" value="Cyt_P450"/>
</dbReference>
<keyword evidence="4 5" id="KW-0408">Iron</keyword>
<dbReference type="PANTHER" id="PTHR24305:SF226">
    <property type="entry name" value="CYTOCHROME P450 MONOOXYGENASE"/>
    <property type="match status" value="1"/>
</dbReference>
<evidence type="ECO:0000256" key="2">
    <source>
        <dbReference type="ARBA" id="ARBA00022617"/>
    </source>
</evidence>
<evidence type="ECO:0000256" key="6">
    <source>
        <dbReference type="RuleBase" id="RU000461"/>
    </source>
</evidence>
<comment type="similarity">
    <text evidence="6">Belongs to the cytochrome P450 family.</text>
</comment>
<dbReference type="PRINTS" id="PR00385">
    <property type="entry name" value="P450"/>
</dbReference>
<dbReference type="EMBL" id="JAFIMR010000070">
    <property type="protein sequence ID" value="KAI1850471.1"/>
    <property type="molecule type" value="Genomic_DNA"/>
</dbReference>
<dbReference type="GO" id="GO:0004497">
    <property type="term" value="F:monooxygenase activity"/>
    <property type="evidence" value="ECO:0007669"/>
    <property type="project" value="UniProtKB-KW"/>
</dbReference>
<keyword evidence="3 5" id="KW-0479">Metal-binding</keyword>
<evidence type="ECO:0008006" key="10">
    <source>
        <dbReference type="Google" id="ProtNLM"/>
    </source>
</evidence>
<dbReference type="Proteomes" id="UP000829685">
    <property type="component" value="Unassembled WGS sequence"/>
</dbReference>
<feature type="transmembrane region" description="Helical" evidence="7">
    <location>
        <begin position="12"/>
        <end position="32"/>
    </location>
</feature>
<dbReference type="GO" id="GO:0016705">
    <property type="term" value="F:oxidoreductase activity, acting on paired donors, with incorporation or reduction of molecular oxygen"/>
    <property type="evidence" value="ECO:0007669"/>
    <property type="project" value="InterPro"/>
</dbReference>
<name>A0A9P9W8I5_9PEZI</name>
<organism evidence="8 9">
    <name type="scientific">Neoarthrinium moseri</name>
    <dbReference type="NCBI Taxonomy" id="1658444"/>
    <lineage>
        <taxon>Eukaryota</taxon>
        <taxon>Fungi</taxon>
        <taxon>Dikarya</taxon>
        <taxon>Ascomycota</taxon>
        <taxon>Pezizomycotina</taxon>
        <taxon>Sordariomycetes</taxon>
        <taxon>Xylariomycetidae</taxon>
        <taxon>Amphisphaeriales</taxon>
        <taxon>Apiosporaceae</taxon>
        <taxon>Neoarthrinium</taxon>
    </lineage>
</organism>
<dbReference type="InterPro" id="IPR002401">
    <property type="entry name" value="Cyt_P450_E_grp-I"/>
</dbReference>
<proteinExistence type="inferred from homology"/>
<reference evidence="8" key="1">
    <citation type="submission" date="2021-03" db="EMBL/GenBank/DDBJ databases">
        <title>Revisited historic fungal species revealed as producer of novel bioactive compounds through whole genome sequencing and comparative genomics.</title>
        <authorList>
            <person name="Vignolle G.A."/>
            <person name="Hochenegger N."/>
            <person name="Mach R.L."/>
            <person name="Mach-Aigner A.R."/>
            <person name="Javad Rahimi M."/>
            <person name="Salim K.A."/>
            <person name="Chan C.M."/>
            <person name="Lim L.B.L."/>
            <person name="Cai F."/>
            <person name="Druzhinina I.S."/>
            <person name="U'Ren J.M."/>
            <person name="Derntl C."/>
        </authorList>
    </citation>
    <scope>NUCLEOTIDE SEQUENCE</scope>
    <source>
        <strain evidence="8">TUCIM 5799</strain>
    </source>
</reference>
<evidence type="ECO:0000256" key="7">
    <source>
        <dbReference type="SAM" id="Phobius"/>
    </source>
</evidence>
<dbReference type="InterPro" id="IPR050121">
    <property type="entry name" value="Cytochrome_P450_monoxygenase"/>
</dbReference>
<keyword evidence="7" id="KW-0812">Transmembrane</keyword>
<keyword evidence="9" id="KW-1185">Reference proteome</keyword>
<evidence type="ECO:0000256" key="3">
    <source>
        <dbReference type="ARBA" id="ARBA00022723"/>
    </source>
</evidence>
<evidence type="ECO:0000256" key="4">
    <source>
        <dbReference type="ARBA" id="ARBA00023004"/>
    </source>
</evidence>
<dbReference type="GO" id="GO:0005506">
    <property type="term" value="F:iron ion binding"/>
    <property type="evidence" value="ECO:0007669"/>
    <property type="project" value="InterPro"/>
</dbReference>
<accession>A0A9P9W8I5</accession>
<dbReference type="PRINTS" id="PR00463">
    <property type="entry name" value="EP450I"/>
</dbReference>
<keyword evidence="2 5" id="KW-0349">Heme</keyword>
<evidence type="ECO:0000313" key="9">
    <source>
        <dbReference type="Proteomes" id="UP000829685"/>
    </source>
</evidence>
<keyword evidence="6" id="KW-0503">Monooxygenase</keyword>
<dbReference type="PROSITE" id="PS00086">
    <property type="entry name" value="CYTOCHROME_P450"/>
    <property type="match status" value="1"/>
</dbReference>
<comment type="cofactor">
    <cofactor evidence="1 5">
        <name>heme</name>
        <dbReference type="ChEBI" id="CHEBI:30413"/>
    </cofactor>
</comment>
<dbReference type="InterPro" id="IPR036396">
    <property type="entry name" value="Cyt_P450_sf"/>
</dbReference>
<evidence type="ECO:0000313" key="8">
    <source>
        <dbReference type="EMBL" id="KAI1850471.1"/>
    </source>
</evidence>
<dbReference type="Gene3D" id="1.10.630.10">
    <property type="entry name" value="Cytochrome P450"/>
    <property type="match status" value="1"/>
</dbReference>
<dbReference type="AlphaFoldDB" id="A0A9P9W8I5"/>